<dbReference type="SMART" id="SM00100">
    <property type="entry name" value="cNMP"/>
    <property type="match status" value="1"/>
</dbReference>
<dbReference type="GO" id="GO:0005829">
    <property type="term" value="C:cytosol"/>
    <property type="evidence" value="ECO:0007669"/>
    <property type="project" value="TreeGrafter"/>
</dbReference>
<dbReference type="PANTHER" id="PTHR24567:SF75">
    <property type="entry name" value="FUMARATE AND NITRATE REDUCTION REGULATORY PROTEIN"/>
    <property type="match status" value="1"/>
</dbReference>
<dbReference type="SUPFAM" id="SSF51206">
    <property type="entry name" value="cAMP-binding domain-like"/>
    <property type="match status" value="1"/>
</dbReference>
<keyword evidence="1" id="KW-0805">Transcription regulation</keyword>
<dbReference type="GO" id="GO:0003677">
    <property type="term" value="F:DNA binding"/>
    <property type="evidence" value="ECO:0007669"/>
    <property type="project" value="UniProtKB-KW"/>
</dbReference>
<dbReference type="CDD" id="cd00092">
    <property type="entry name" value="HTH_CRP"/>
    <property type="match status" value="1"/>
</dbReference>
<dbReference type="InterPro" id="IPR018490">
    <property type="entry name" value="cNMP-bd_dom_sf"/>
</dbReference>
<evidence type="ECO:0000256" key="1">
    <source>
        <dbReference type="ARBA" id="ARBA00023015"/>
    </source>
</evidence>
<reference evidence="6" key="2">
    <citation type="submission" date="2021-08" db="EMBL/GenBank/DDBJ databases">
        <authorList>
            <person name="Tani A."/>
            <person name="Ola A."/>
            <person name="Ogura Y."/>
            <person name="Katsura K."/>
            <person name="Hayashi T."/>
        </authorList>
    </citation>
    <scope>NUCLEOTIDE SEQUENCE</scope>
    <source>
        <strain evidence="6">DSM 21893</strain>
    </source>
</reference>
<dbReference type="CDD" id="cd00038">
    <property type="entry name" value="CAP_ED"/>
    <property type="match status" value="1"/>
</dbReference>
<evidence type="ECO:0000259" key="4">
    <source>
        <dbReference type="PROSITE" id="PS50042"/>
    </source>
</evidence>
<sequence>MSIHSLPIVSTARPPVPVMPSFVGDGFNRVRLVSLSTALPLAERDTLEPLSRRVSLDQKETLFSQDEPACSVFIVTSGALRLYRILPDGRRQVTGFAFPGDFLGLSMLDRFAVSADALGPVTACRFERLAFRNLVFGQPGLMMHLHEITGQELSRAKDMMMLLGRRTADERIASFLTGLQDRYVRIGRSSVTLELPMGRLDIADHLGLTIETVSRTLSRLDRDGCILIVPGGVRLIDQARLDRMSAH</sequence>
<dbReference type="SUPFAM" id="SSF46785">
    <property type="entry name" value="Winged helix' DNA-binding domain"/>
    <property type="match status" value="1"/>
</dbReference>
<evidence type="ECO:0000256" key="3">
    <source>
        <dbReference type="ARBA" id="ARBA00023163"/>
    </source>
</evidence>
<protein>
    <submittedName>
        <fullName evidence="6">Transcriptional activatory protein AadR</fullName>
    </submittedName>
</protein>
<dbReference type="PANTHER" id="PTHR24567">
    <property type="entry name" value="CRP FAMILY TRANSCRIPTIONAL REGULATORY PROTEIN"/>
    <property type="match status" value="1"/>
</dbReference>
<comment type="caution">
    <text evidence="6">The sequence shown here is derived from an EMBL/GenBank/DDBJ whole genome shotgun (WGS) entry which is preliminary data.</text>
</comment>
<name>A0AAV4ZD84_9HYPH</name>
<gene>
    <name evidence="6" type="primary">aadR_2</name>
    <name evidence="6" type="ORF">OICFNHDK_4117</name>
</gene>
<proteinExistence type="predicted"/>
<evidence type="ECO:0000256" key="2">
    <source>
        <dbReference type="ARBA" id="ARBA00023125"/>
    </source>
</evidence>
<dbReference type="RefSeq" id="WP_187273461.1">
    <property type="nucleotide sequence ID" value="NZ_BPQF01000026.1"/>
</dbReference>
<feature type="domain" description="HTH crp-type" evidence="5">
    <location>
        <begin position="166"/>
        <end position="239"/>
    </location>
</feature>
<dbReference type="PRINTS" id="PR00034">
    <property type="entry name" value="HTHCRP"/>
</dbReference>
<keyword evidence="2" id="KW-0238">DNA-binding</keyword>
<dbReference type="InterPro" id="IPR014710">
    <property type="entry name" value="RmlC-like_jellyroll"/>
</dbReference>
<keyword evidence="7" id="KW-1185">Reference proteome</keyword>
<dbReference type="Gene3D" id="2.60.120.10">
    <property type="entry name" value="Jelly Rolls"/>
    <property type="match status" value="1"/>
</dbReference>
<dbReference type="SMART" id="SM00419">
    <property type="entry name" value="HTH_CRP"/>
    <property type="match status" value="1"/>
</dbReference>
<dbReference type="PROSITE" id="PS51063">
    <property type="entry name" value="HTH_CRP_2"/>
    <property type="match status" value="1"/>
</dbReference>
<dbReference type="Proteomes" id="UP001055307">
    <property type="component" value="Unassembled WGS sequence"/>
</dbReference>
<dbReference type="Pfam" id="PF00027">
    <property type="entry name" value="cNMP_binding"/>
    <property type="match status" value="1"/>
</dbReference>
<dbReference type="InterPro" id="IPR036390">
    <property type="entry name" value="WH_DNA-bd_sf"/>
</dbReference>
<dbReference type="EMBL" id="BPQF01000026">
    <property type="protein sequence ID" value="GJD41634.1"/>
    <property type="molecule type" value="Genomic_DNA"/>
</dbReference>
<dbReference type="Pfam" id="PF13545">
    <property type="entry name" value="HTH_Crp_2"/>
    <property type="match status" value="1"/>
</dbReference>
<evidence type="ECO:0000313" key="7">
    <source>
        <dbReference type="Proteomes" id="UP001055307"/>
    </source>
</evidence>
<reference evidence="6" key="1">
    <citation type="journal article" date="2016" name="Front. Microbiol.">
        <title>Genome Sequence of the Piezophilic, Mesophilic Sulfate-Reducing Bacterium Desulfovibrio indicus J2T.</title>
        <authorList>
            <person name="Cao J."/>
            <person name="Maignien L."/>
            <person name="Shao Z."/>
            <person name="Alain K."/>
            <person name="Jebbar M."/>
        </authorList>
    </citation>
    <scope>NUCLEOTIDE SEQUENCE</scope>
    <source>
        <strain evidence="6">DSM 21893</strain>
    </source>
</reference>
<evidence type="ECO:0000313" key="6">
    <source>
        <dbReference type="EMBL" id="GJD41634.1"/>
    </source>
</evidence>
<evidence type="ECO:0000259" key="5">
    <source>
        <dbReference type="PROSITE" id="PS51063"/>
    </source>
</evidence>
<dbReference type="Gene3D" id="1.10.10.10">
    <property type="entry name" value="Winged helix-like DNA-binding domain superfamily/Winged helix DNA-binding domain"/>
    <property type="match status" value="1"/>
</dbReference>
<accession>A0AAV4ZD84</accession>
<dbReference type="InterPro" id="IPR012318">
    <property type="entry name" value="HTH_CRP"/>
</dbReference>
<dbReference type="InterPro" id="IPR050397">
    <property type="entry name" value="Env_Response_Regulators"/>
</dbReference>
<dbReference type="AlphaFoldDB" id="A0AAV4ZD84"/>
<dbReference type="InterPro" id="IPR036388">
    <property type="entry name" value="WH-like_DNA-bd_sf"/>
</dbReference>
<keyword evidence="3" id="KW-0804">Transcription</keyword>
<feature type="domain" description="Cyclic nucleotide-binding" evidence="4">
    <location>
        <begin position="35"/>
        <end position="104"/>
    </location>
</feature>
<dbReference type="InterPro" id="IPR000595">
    <property type="entry name" value="cNMP-bd_dom"/>
</dbReference>
<dbReference type="GO" id="GO:0003700">
    <property type="term" value="F:DNA-binding transcription factor activity"/>
    <property type="evidence" value="ECO:0007669"/>
    <property type="project" value="TreeGrafter"/>
</dbReference>
<dbReference type="PROSITE" id="PS50042">
    <property type="entry name" value="CNMP_BINDING_3"/>
    <property type="match status" value="1"/>
</dbReference>
<organism evidence="6 7">
    <name type="scientific">Methylobacterium bullatum</name>
    <dbReference type="NCBI Taxonomy" id="570505"/>
    <lineage>
        <taxon>Bacteria</taxon>
        <taxon>Pseudomonadati</taxon>
        <taxon>Pseudomonadota</taxon>
        <taxon>Alphaproteobacteria</taxon>
        <taxon>Hyphomicrobiales</taxon>
        <taxon>Methylobacteriaceae</taxon>
        <taxon>Methylobacterium</taxon>
    </lineage>
</organism>